<evidence type="ECO:0000313" key="2">
    <source>
        <dbReference type="EMBL" id="TMW69143.1"/>
    </source>
</evidence>
<dbReference type="OrthoDB" id="108594at2759"/>
<name>A0A8K1CVR9_PYTOL</name>
<evidence type="ECO:0000256" key="1">
    <source>
        <dbReference type="SAM" id="MobiDB-lite"/>
    </source>
</evidence>
<gene>
    <name evidence="2" type="ORF">Poli38472_001299</name>
</gene>
<sequence>MLAMVTKRDWSFLAPWWPVLERRPPRVILYDDIEDHAYQHFNGTLEITPVSPQDAPEDAPEYKEVWRQQCEAMELLAMVGRVDQAAWLAIIKRITVSTYSLMDWRATLIQDPNFVVYQIRIDHDDIIRHHPTYGVEEARARAEREQTGANAQDEEEEEREEQWPSELVTQLLAPFELSERCDEYQAAYAEIVKRAPSSALEDRFENMGISVTLEIRLMLANCLTSCIDAMMAKIEEGNSLFFIELVHYTFHDAILSTEWVDQWCQSKKDDGVLVSALTFSGVDQERPFLLQMLRRHLAFSLSAFLDEPKDRHGGPGTIPELCLKMPLGGYSSPGLFGLLAAQNSLNTLRLTHLFTPIGSEVDADDQTPYLRRRRRDWQWLSYVLFSSYSAGGYMTLDLADLSLTLEDIEAINEIRHAENPFPLLHPRSAGIQRNQPVQVARVEKGVEFDPIADLVGDVNNDEDTWQEALWQDSNGCSTNLPCSFYVMDDDPTKSTVDVLVPGFGVCPVDRAKMQISLASDREVACPSSPTSTASFTRELSSLRISLRPDDPDEITGLVPFIKLFKSSLDTLSVRSGFWPMINEEMLHEIVRECSELRILTLEGAILSSLQPIIDLYEVDGCEAYNLKFTRLCVAQAGDMKELLNVMVNPNSKFSQHVTYLTLEFGEVDVDTIAALVLILMLNKTIQYVTYGLPALHLAVARDRIEPFHNEAIAGIQSFVPVASRLALLSVMHRAAASDEQSVLGRMDSMVISRIFEFASEPKRRVVCLRESRGMFN</sequence>
<reference evidence="2" key="1">
    <citation type="submission" date="2019-03" db="EMBL/GenBank/DDBJ databases">
        <title>Long read genome sequence of the mycoparasitic Pythium oligandrum ATCC 38472 isolated from sugarbeet rhizosphere.</title>
        <authorList>
            <person name="Gaulin E."/>
        </authorList>
    </citation>
    <scope>NUCLEOTIDE SEQUENCE</scope>
    <source>
        <strain evidence="2">ATCC 38472_TT</strain>
    </source>
</reference>
<protein>
    <submittedName>
        <fullName evidence="2">Uncharacterized protein</fullName>
    </submittedName>
</protein>
<dbReference type="EMBL" id="SPLM01000001">
    <property type="protein sequence ID" value="TMW69143.1"/>
    <property type="molecule type" value="Genomic_DNA"/>
</dbReference>
<evidence type="ECO:0000313" key="3">
    <source>
        <dbReference type="Proteomes" id="UP000794436"/>
    </source>
</evidence>
<feature type="region of interest" description="Disordered" evidence="1">
    <location>
        <begin position="138"/>
        <end position="163"/>
    </location>
</feature>
<accession>A0A8K1CVR9</accession>
<organism evidence="2 3">
    <name type="scientific">Pythium oligandrum</name>
    <name type="common">Mycoparasitic fungus</name>
    <dbReference type="NCBI Taxonomy" id="41045"/>
    <lineage>
        <taxon>Eukaryota</taxon>
        <taxon>Sar</taxon>
        <taxon>Stramenopiles</taxon>
        <taxon>Oomycota</taxon>
        <taxon>Peronosporomycetes</taxon>
        <taxon>Pythiales</taxon>
        <taxon>Pythiaceae</taxon>
        <taxon>Pythium</taxon>
    </lineage>
</organism>
<keyword evidence="3" id="KW-1185">Reference proteome</keyword>
<comment type="caution">
    <text evidence="2">The sequence shown here is derived from an EMBL/GenBank/DDBJ whole genome shotgun (WGS) entry which is preliminary data.</text>
</comment>
<dbReference type="Proteomes" id="UP000794436">
    <property type="component" value="Unassembled WGS sequence"/>
</dbReference>
<dbReference type="AlphaFoldDB" id="A0A8K1CVR9"/>
<proteinExistence type="predicted"/>